<protein>
    <submittedName>
        <fullName evidence="2">Uncharacterized protein</fullName>
    </submittedName>
</protein>
<feature type="transmembrane region" description="Helical" evidence="1">
    <location>
        <begin position="6"/>
        <end position="26"/>
    </location>
</feature>
<evidence type="ECO:0000313" key="2">
    <source>
        <dbReference type="EMBL" id="MBX25110.1"/>
    </source>
</evidence>
<keyword evidence="1" id="KW-0812">Transmembrane</keyword>
<organism evidence="2">
    <name type="scientific">Rhizophora mucronata</name>
    <name type="common">Asiatic mangrove</name>
    <dbReference type="NCBI Taxonomy" id="61149"/>
    <lineage>
        <taxon>Eukaryota</taxon>
        <taxon>Viridiplantae</taxon>
        <taxon>Streptophyta</taxon>
        <taxon>Embryophyta</taxon>
        <taxon>Tracheophyta</taxon>
        <taxon>Spermatophyta</taxon>
        <taxon>Magnoliopsida</taxon>
        <taxon>eudicotyledons</taxon>
        <taxon>Gunneridae</taxon>
        <taxon>Pentapetalae</taxon>
        <taxon>rosids</taxon>
        <taxon>fabids</taxon>
        <taxon>Malpighiales</taxon>
        <taxon>Rhizophoraceae</taxon>
        <taxon>Rhizophora</taxon>
    </lineage>
</organism>
<proteinExistence type="predicted"/>
<name>A0A2P2M4E3_RHIMU</name>
<reference evidence="2" key="1">
    <citation type="submission" date="2018-02" db="EMBL/GenBank/DDBJ databases">
        <title>Rhizophora mucronata_Transcriptome.</title>
        <authorList>
            <person name="Meera S.P."/>
            <person name="Sreeshan A."/>
            <person name="Augustine A."/>
        </authorList>
    </citation>
    <scope>NUCLEOTIDE SEQUENCE</scope>
    <source>
        <tissue evidence="2">Leaf</tissue>
    </source>
</reference>
<keyword evidence="1" id="KW-1133">Transmembrane helix</keyword>
<dbReference type="EMBL" id="GGEC01044626">
    <property type="protein sequence ID" value="MBX25110.1"/>
    <property type="molecule type" value="Transcribed_RNA"/>
</dbReference>
<sequence length="39" mass="4719">MPPISPLFLLFFSLWLLLACFLSLRYRVEKEKVRKRAHV</sequence>
<dbReference type="AlphaFoldDB" id="A0A2P2M4E3"/>
<keyword evidence="1" id="KW-0472">Membrane</keyword>
<accession>A0A2P2M4E3</accession>
<evidence type="ECO:0000256" key="1">
    <source>
        <dbReference type="SAM" id="Phobius"/>
    </source>
</evidence>